<gene>
    <name evidence="2" type="ORF">DACRYDRAFT_108900</name>
</gene>
<name>M5G4Q7_DACPD</name>
<dbReference type="HOGENOM" id="CLU_1906664_0_0_1"/>
<dbReference type="GeneID" id="63683821"/>
<keyword evidence="3" id="KW-1185">Reference proteome</keyword>
<dbReference type="EMBL" id="JH795866">
    <property type="protein sequence ID" value="EJU00847.1"/>
    <property type="molecule type" value="Genomic_DNA"/>
</dbReference>
<evidence type="ECO:0000313" key="2">
    <source>
        <dbReference type="EMBL" id="EJU00847.1"/>
    </source>
</evidence>
<feature type="compositionally biased region" description="Polar residues" evidence="1">
    <location>
        <begin position="46"/>
        <end position="56"/>
    </location>
</feature>
<organism evidence="2 3">
    <name type="scientific">Dacryopinax primogenitus (strain DJM 731)</name>
    <name type="common">Brown rot fungus</name>
    <dbReference type="NCBI Taxonomy" id="1858805"/>
    <lineage>
        <taxon>Eukaryota</taxon>
        <taxon>Fungi</taxon>
        <taxon>Dikarya</taxon>
        <taxon>Basidiomycota</taxon>
        <taxon>Agaricomycotina</taxon>
        <taxon>Dacrymycetes</taxon>
        <taxon>Dacrymycetales</taxon>
        <taxon>Dacrymycetaceae</taxon>
        <taxon>Dacryopinax</taxon>
    </lineage>
</organism>
<feature type="compositionally biased region" description="Basic and acidic residues" evidence="1">
    <location>
        <begin position="1"/>
        <end position="18"/>
    </location>
</feature>
<evidence type="ECO:0000313" key="3">
    <source>
        <dbReference type="Proteomes" id="UP000030653"/>
    </source>
</evidence>
<reference evidence="2 3" key="1">
    <citation type="journal article" date="2012" name="Science">
        <title>The Paleozoic origin of enzymatic lignin decomposition reconstructed from 31 fungal genomes.</title>
        <authorList>
            <person name="Floudas D."/>
            <person name="Binder M."/>
            <person name="Riley R."/>
            <person name="Barry K."/>
            <person name="Blanchette R.A."/>
            <person name="Henrissat B."/>
            <person name="Martinez A.T."/>
            <person name="Otillar R."/>
            <person name="Spatafora J.W."/>
            <person name="Yadav J.S."/>
            <person name="Aerts A."/>
            <person name="Benoit I."/>
            <person name="Boyd A."/>
            <person name="Carlson A."/>
            <person name="Copeland A."/>
            <person name="Coutinho P.M."/>
            <person name="de Vries R.P."/>
            <person name="Ferreira P."/>
            <person name="Findley K."/>
            <person name="Foster B."/>
            <person name="Gaskell J."/>
            <person name="Glotzer D."/>
            <person name="Gorecki P."/>
            <person name="Heitman J."/>
            <person name="Hesse C."/>
            <person name="Hori C."/>
            <person name="Igarashi K."/>
            <person name="Jurgens J.A."/>
            <person name="Kallen N."/>
            <person name="Kersten P."/>
            <person name="Kohler A."/>
            <person name="Kuees U."/>
            <person name="Kumar T.K.A."/>
            <person name="Kuo A."/>
            <person name="LaButti K."/>
            <person name="Larrondo L.F."/>
            <person name="Lindquist E."/>
            <person name="Ling A."/>
            <person name="Lombard V."/>
            <person name="Lucas S."/>
            <person name="Lundell T."/>
            <person name="Martin R."/>
            <person name="McLaughlin D.J."/>
            <person name="Morgenstern I."/>
            <person name="Morin E."/>
            <person name="Murat C."/>
            <person name="Nagy L.G."/>
            <person name="Nolan M."/>
            <person name="Ohm R.A."/>
            <person name="Patyshakuliyeva A."/>
            <person name="Rokas A."/>
            <person name="Ruiz-Duenas F.J."/>
            <person name="Sabat G."/>
            <person name="Salamov A."/>
            <person name="Samejima M."/>
            <person name="Schmutz J."/>
            <person name="Slot J.C."/>
            <person name="St John F."/>
            <person name="Stenlid J."/>
            <person name="Sun H."/>
            <person name="Sun S."/>
            <person name="Syed K."/>
            <person name="Tsang A."/>
            <person name="Wiebenga A."/>
            <person name="Young D."/>
            <person name="Pisabarro A."/>
            <person name="Eastwood D.C."/>
            <person name="Martin F."/>
            <person name="Cullen D."/>
            <person name="Grigoriev I.V."/>
            <person name="Hibbett D.S."/>
        </authorList>
    </citation>
    <scope>NUCLEOTIDE SEQUENCE [LARGE SCALE GENOMIC DNA]</scope>
    <source>
        <strain evidence="2 3">DJM-731 SS1</strain>
    </source>
</reference>
<dbReference type="RefSeq" id="XP_040627744.1">
    <property type="nucleotide sequence ID" value="XM_040768759.1"/>
</dbReference>
<evidence type="ECO:0000256" key="1">
    <source>
        <dbReference type="SAM" id="MobiDB-lite"/>
    </source>
</evidence>
<accession>M5G4Q7</accession>
<dbReference type="Proteomes" id="UP000030653">
    <property type="component" value="Unassembled WGS sequence"/>
</dbReference>
<feature type="region of interest" description="Disordered" evidence="1">
    <location>
        <begin position="1"/>
        <end position="57"/>
    </location>
</feature>
<sequence>MLEDPEHPGDYQDRDMDLQHGPPSKRGSASSNRSQGRGGKKGMNAGKSQGSKTQLAAQEGVQELRVRYMNVEEMALAEAWDSEYGVLDFEERAEFWHQTKEWQRQAEEARSPVSETLGRTLLAPVCHGYSQSS</sequence>
<dbReference type="AlphaFoldDB" id="M5G4Q7"/>
<protein>
    <submittedName>
        <fullName evidence="2">Uncharacterized protein</fullName>
    </submittedName>
</protein>
<proteinExistence type="predicted"/>